<dbReference type="InterPro" id="IPR007010">
    <property type="entry name" value="PolA_pol_RNA-bd_dom"/>
</dbReference>
<dbReference type="GO" id="GO:0005524">
    <property type="term" value="F:ATP binding"/>
    <property type="evidence" value="ECO:0007669"/>
    <property type="project" value="UniProtKB-KW"/>
</dbReference>
<evidence type="ECO:0000256" key="15">
    <source>
        <dbReference type="PIRSR" id="PIRSR018425-1"/>
    </source>
</evidence>
<evidence type="ECO:0000256" key="6">
    <source>
        <dbReference type="ARBA" id="ARBA00022679"/>
    </source>
</evidence>
<keyword evidence="8 15" id="KW-0547">Nucleotide-binding</keyword>
<evidence type="ECO:0000256" key="10">
    <source>
        <dbReference type="ARBA" id="ARBA00022842"/>
    </source>
</evidence>
<evidence type="ECO:0000259" key="21">
    <source>
        <dbReference type="Pfam" id="PF20750"/>
    </source>
</evidence>
<dbReference type="EC" id="2.7.7.19" evidence="4"/>
<evidence type="ECO:0000256" key="18">
    <source>
        <dbReference type="SAM" id="Phobius"/>
    </source>
</evidence>
<evidence type="ECO:0000313" key="23">
    <source>
        <dbReference type="Proteomes" id="UP000517892"/>
    </source>
</evidence>
<dbReference type="PANTHER" id="PTHR10682:SF6">
    <property type="entry name" value="POLY(A) POLYMERASE GAMMA"/>
    <property type="match status" value="1"/>
</dbReference>
<feature type="region of interest" description="Disordered" evidence="17">
    <location>
        <begin position="544"/>
        <end position="574"/>
    </location>
</feature>
<dbReference type="PANTHER" id="PTHR10682">
    <property type="entry name" value="POLY A POLYMERASE"/>
    <property type="match status" value="1"/>
</dbReference>
<evidence type="ECO:0000256" key="16">
    <source>
        <dbReference type="PIRSR" id="PIRSR018425-2"/>
    </source>
</evidence>
<dbReference type="Pfam" id="PF04928">
    <property type="entry name" value="PAP_central"/>
    <property type="match status" value="1"/>
</dbReference>
<keyword evidence="9 15" id="KW-0067">ATP-binding</keyword>
<feature type="binding site" evidence="16">
    <location>
        <position position="106"/>
    </location>
    <ligand>
        <name>Mg(2+)</name>
        <dbReference type="ChEBI" id="CHEBI:18420"/>
        <label>1</label>
        <note>catalytic</note>
    </ligand>
</feature>
<evidence type="ECO:0000256" key="12">
    <source>
        <dbReference type="ARBA" id="ARBA00023211"/>
    </source>
</evidence>
<dbReference type="InterPro" id="IPR043519">
    <property type="entry name" value="NT_sf"/>
</dbReference>
<keyword evidence="5" id="KW-0507">mRNA processing</keyword>
<feature type="binding site" evidence="15">
    <location>
        <position position="230"/>
    </location>
    <ligand>
        <name>ATP</name>
        <dbReference type="ChEBI" id="CHEBI:30616"/>
    </ligand>
</feature>
<evidence type="ECO:0000256" key="14">
    <source>
        <dbReference type="ARBA" id="ARBA00048830"/>
    </source>
</evidence>
<evidence type="ECO:0000256" key="11">
    <source>
        <dbReference type="ARBA" id="ARBA00022884"/>
    </source>
</evidence>
<evidence type="ECO:0000256" key="5">
    <source>
        <dbReference type="ARBA" id="ARBA00022664"/>
    </source>
</evidence>
<feature type="binding site" evidence="16">
    <location>
        <position position="106"/>
    </location>
    <ligand>
        <name>Mg(2+)</name>
        <dbReference type="ChEBI" id="CHEBI:18420"/>
        <label>2</label>
        <note>catalytic</note>
    </ligand>
</feature>
<feature type="binding site" evidence="15">
    <location>
        <position position="160"/>
    </location>
    <ligand>
        <name>ATP</name>
        <dbReference type="ChEBI" id="CHEBI:30616"/>
    </ligand>
</feature>
<feature type="domain" description="Poly(A) polymerase nucleotidyltransferase" evidence="21">
    <location>
        <begin position="14"/>
        <end position="207"/>
    </location>
</feature>
<dbReference type="PIRSF" id="PIRSF018425">
    <property type="entry name" value="PolyA_polymerase"/>
    <property type="match status" value="1"/>
</dbReference>
<dbReference type="Gene3D" id="3.30.70.590">
    <property type="entry name" value="Poly(A) polymerase predicted RNA binding domain"/>
    <property type="match status" value="1"/>
</dbReference>
<keyword evidence="18" id="KW-1133">Transmembrane helix</keyword>
<dbReference type="SUPFAM" id="SSF81301">
    <property type="entry name" value="Nucleotidyltransferase"/>
    <property type="match status" value="1"/>
</dbReference>
<feature type="binding site" evidence="16">
    <location>
        <position position="160"/>
    </location>
    <ligand>
        <name>Mg(2+)</name>
        <dbReference type="ChEBI" id="CHEBI:18420"/>
        <label>2</label>
        <note>catalytic</note>
    </ligand>
</feature>
<comment type="similarity">
    <text evidence="3">Belongs to the poly(A) polymerase family.</text>
</comment>
<gene>
    <name evidence="22" type="primary">Papolg</name>
    <name evidence="22" type="ORF">CENUNI_R10118</name>
</gene>
<evidence type="ECO:0000256" key="3">
    <source>
        <dbReference type="ARBA" id="ARBA00010912"/>
    </source>
</evidence>
<accession>A0A7K5A408</accession>
<reference evidence="22 23" key="1">
    <citation type="submission" date="2019-09" db="EMBL/GenBank/DDBJ databases">
        <title>Bird 10,000 Genomes (B10K) Project - Family phase.</title>
        <authorList>
            <person name="Zhang G."/>
        </authorList>
    </citation>
    <scope>NUCLEOTIDE SEQUENCE [LARGE SCALE GENOMIC DNA]</scope>
    <source>
        <strain evidence="22">B10K-DU-017-25</strain>
        <tissue evidence="22">Mixed tissue sample</tissue>
    </source>
</reference>
<dbReference type="GO" id="GO:0006397">
    <property type="term" value="P:mRNA processing"/>
    <property type="evidence" value="ECO:0007669"/>
    <property type="project" value="UniProtKB-KW"/>
</dbReference>
<evidence type="ECO:0000256" key="13">
    <source>
        <dbReference type="ARBA" id="ARBA00023242"/>
    </source>
</evidence>
<comment type="caution">
    <text evidence="22">The sequence shown here is derived from an EMBL/GenBank/DDBJ whole genome shotgun (WGS) entry which is preliminary data.</text>
</comment>
<protein>
    <recommendedName>
        <fullName evidence="4">polynucleotide adenylyltransferase</fullName>
        <ecNumber evidence="4">2.7.7.19</ecNumber>
    </recommendedName>
</protein>
<keyword evidence="18" id="KW-0812">Transmembrane</keyword>
<dbReference type="GO" id="GO:0003723">
    <property type="term" value="F:RNA binding"/>
    <property type="evidence" value="ECO:0007669"/>
    <property type="project" value="UniProtKB-KW"/>
</dbReference>
<keyword evidence="13" id="KW-0539">Nucleus</keyword>
<proteinExistence type="inferred from homology"/>
<dbReference type="Pfam" id="PF20750">
    <property type="entry name" value="PAP_NTPase"/>
    <property type="match status" value="1"/>
</dbReference>
<dbReference type="SUPFAM" id="SSF81631">
    <property type="entry name" value="PAP/OAS1 substrate-binding domain"/>
    <property type="match status" value="1"/>
</dbReference>
<keyword evidence="18" id="KW-0472">Membrane</keyword>
<feature type="region of interest" description="Disordered" evidence="17">
    <location>
        <begin position="645"/>
        <end position="689"/>
    </location>
</feature>
<feature type="non-terminal residue" evidence="22">
    <location>
        <position position="689"/>
    </location>
</feature>
<dbReference type="FunFam" id="3.30.460.10:FF:000002">
    <property type="entry name" value="Poly(A) polymerase alpha, putative"/>
    <property type="match status" value="1"/>
</dbReference>
<evidence type="ECO:0000256" key="1">
    <source>
        <dbReference type="ARBA" id="ARBA00001936"/>
    </source>
</evidence>
<dbReference type="InterPro" id="IPR011068">
    <property type="entry name" value="NuclTrfase_I-like_C"/>
</dbReference>
<feature type="transmembrane region" description="Helical" evidence="18">
    <location>
        <begin position="228"/>
        <end position="247"/>
    </location>
</feature>
<evidence type="ECO:0000256" key="17">
    <source>
        <dbReference type="SAM" id="MobiDB-lite"/>
    </source>
</evidence>
<evidence type="ECO:0000259" key="19">
    <source>
        <dbReference type="Pfam" id="PF04926"/>
    </source>
</evidence>
<feature type="compositionally biased region" description="Basic and acidic residues" evidence="17">
    <location>
        <begin position="554"/>
        <end position="574"/>
    </location>
</feature>
<dbReference type="CDD" id="cd05402">
    <property type="entry name" value="NT_PAP_TUTase"/>
    <property type="match status" value="1"/>
</dbReference>
<dbReference type="FunFam" id="3.30.70.590:FF:000001">
    <property type="entry name" value="Putative poly(A) polymerase gamma"/>
    <property type="match status" value="1"/>
</dbReference>
<dbReference type="OrthoDB" id="412748at2759"/>
<comment type="catalytic activity">
    <reaction evidence="14">
        <text>RNA(n) + ATP = RNA(n)-3'-adenine ribonucleotide + diphosphate</text>
        <dbReference type="Rhea" id="RHEA:11332"/>
        <dbReference type="Rhea" id="RHEA-COMP:14527"/>
        <dbReference type="Rhea" id="RHEA-COMP:17347"/>
        <dbReference type="ChEBI" id="CHEBI:30616"/>
        <dbReference type="ChEBI" id="CHEBI:33019"/>
        <dbReference type="ChEBI" id="CHEBI:140395"/>
        <dbReference type="ChEBI" id="CHEBI:173115"/>
        <dbReference type="EC" id="2.7.7.19"/>
    </reaction>
</comment>
<dbReference type="InterPro" id="IPR007012">
    <property type="entry name" value="PolA_pol_cen_dom"/>
</dbReference>
<feature type="domain" description="Poly(A) polymerase central" evidence="20">
    <location>
        <begin position="212"/>
        <end position="356"/>
    </location>
</feature>
<dbReference type="GO" id="GO:1990817">
    <property type="term" value="F:poly(A) RNA polymerase activity"/>
    <property type="evidence" value="ECO:0007669"/>
    <property type="project" value="UniProtKB-EC"/>
</dbReference>
<evidence type="ECO:0000256" key="7">
    <source>
        <dbReference type="ARBA" id="ARBA00022723"/>
    </source>
</evidence>
<feature type="binding site" evidence="15">
    <location>
        <begin position="106"/>
        <end position="108"/>
    </location>
    <ligand>
        <name>ATP</name>
        <dbReference type="ChEBI" id="CHEBI:30616"/>
    </ligand>
</feature>
<comment type="cofactor">
    <cofactor evidence="16">
        <name>Mg(2+)</name>
        <dbReference type="ChEBI" id="CHEBI:18420"/>
    </cofactor>
    <text evidence="16">Binds 2 magnesium ions. Also active with manganese.</text>
</comment>
<feature type="binding site" evidence="15">
    <location>
        <begin position="93"/>
        <end position="95"/>
    </location>
    <ligand>
        <name>ATP</name>
        <dbReference type="ChEBI" id="CHEBI:30616"/>
    </ligand>
</feature>
<evidence type="ECO:0000313" key="22">
    <source>
        <dbReference type="EMBL" id="NWR78422.1"/>
    </source>
</evidence>
<dbReference type="GO" id="GO:0031123">
    <property type="term" value="P:RNA 3'-end processing"/>
    <property type="evidence" value="ECO:0007669"/>
    <property type="project" value="InterPro"/>
</dbReference>
<sequence length="689" mass="77484">STSRRQSQPQRHYGITSPISLTPPDDIDYTYTDELVEAMKPFGVFEDKEELSHRISILGKLNNLVREWISEVGESKKVPPSITENGGGKIYTFGSYRLGVHTKGADIDAVCVAPRHVERADFFQSFFEKLKHQEGIKDLRAVEDAYVPVIKFEFDGIEIDLLFARLCMQTVPDNLDLRDDSCLRGLDIRCIRSLNGCRVTDEILHLVPNKENFRLTLRAIKLWAKRRGIYSNMLGFLGGVSWAMLVARICQLYPNALASTLVGKFFLIFSEWEWPKPVLLKRVEESKLNLPVWDPRVNPADRFHVMPIITPAYPQQNSTYNVSTSTRAIMVEELKHGLAVTNEILQGKSDWSKLFEPLNFFQKYKHYIVLTASASTKEHHLEWIGLVESKIRVLVGNLERNEFITIAHVKPQSFPGKPELCKQNGHVSMWFLGIIFKKTENAERINIDLTYVIQMFIDTVYWQANNLNTLKEGMKIDAAHVKRKDLHHFLPAEILQKRKKQRMSGTSQNASGLHCKRNSSDVSCLDGSRAKDCRTLSDSSLLSKMPKLDTSTAETERNAVDQKSTGDKNREKMPHVAVPSVPKGLSIAVTDSKVEATVAVGTSGPPIGCTIPGHNTLSQFRAHFIQGQHELSGTSITGAKSAAPKLLHLPTSEDCPQNPRNGEKLTGQDSAFKDGGNPEDIRRRSTENV</sequence>
<dbReference type="Pfam" id="PF04926">
    <property type="entry name" value="PAP_RNA-bind"/>
    <property type="match status" value="2"/>
</dbReference>
<dbReference type="GO" id="GO:0005634">
    <property type="term" value="C:nucleus"/>
    <property type="evidence" value="ECO:0007669"/>
    <property type="project" value="UniProtKB-SubCell"/>
</dbReference>
<organism evidence="22 23">
    <name type="scientific">Centropus unirufus</name>
    <dbReference type="NCBI Taxonomy" id="1118519"/>
    <lineage>
        <taxon>Eukaryota</taxon>
        <taxon>Metazoa</taxon>
        <taxon>Chordata</taxon>
        <taxon>Craniata</taxon>
        <taxon>Vertebrata</taxon>
        <taxon>Euteleostomi</taxon>
        <taxon>Archelosauria</taxon>
        <taxon>Archosauria</taxon>
        <taxon>Dinosauria</taxon>
        <taxon>Saurischia</taxon>
        <taxon>Theropoda</taxon>
        <taxon>Coelurosauria</taxon>
        <taxon>Aves</taxon>
        <taxon>Neognathae</taxon>
        <taxon>Neoaves</taxon>
        <taxon>Otidimorphae</taxon>
        <taxon>Cuculiformes</taxon>
        <taxon>Centropidae</taxon>
        <taxon>Centropus</taxon>
    </lineage>
</organism>
<evidence type="ECO:0000256" key="9">
    <source>
        <dbReference type="ARBA" id="ARBA00022840"/>
    </source>
</evidence>
<feature type="non-terminal residue" evidence="22">
    <location>
        <position position="1"/>
    </location>
</feature>
<feature type="compositionally biased region" description="Basic and acidic residues" evidence="17">
    <location>
        <begin position="679"/>
        <end position="689"/>
    </location>
</feature>
<dbReference type="Gene3D" id="1.10.1410.10">
    <property type="match status" value="1"/>
</dbReference>
<feature type="domain" description="Poly(A) polymerase RNA-binding" evidence="19">
    <location>
        <begin position="423"/>
        <end position="500"/>
    </location>
</feature>
<feature type="binding site" evidence="16">
    <location>
        <position position="108"/>
    </location>
    <ligand>
        <name>Mg(2+)</name>
        <dbReference type="ChEBI" id="CHEBI:18420"/>
        <label>2</label>
        <note>catalytic</note>
    </ligand>
</feature>
<feature type="domain" description="Poly(A) polymerase RNA-binding" evidence="19">
    <location>
        <begin position="359"/>
        <end position="419"/>
    </location>
</feature>
<dbReference type="Proteomes" id="UP000517892">
    <property type="component" value="Unassembled WGS sequence"/>
</dbReference>
<feature type="region of interest" description="Disordered" evidence="17">
    <location>
        <begin position="497"/>
        <end position="527"/>
    </location>
</feature>
<dbReference type="InterPro" id="IPR014492">
    <property type="entry name" value="PolyA_polymerase"/>
</dbReference>
<evidence type="ECO:0000256" key="8">
    <source>
        <dbReference type="ARBA" id="ARBA00022741"/>
    </source>
</evidence>
<keyword evidence="10 16" id="KW-0460">Magnesium</keyword>
<keyword evidence="7 16" id="KW-0479">Metal-binding</keyword>
<comment type="cofactor">
    <cofactor evidence="1">
        <name>Mn(2+)</name>
        <dbReference type="ChEBI" id="CHEBI:29035"/>
    </cofactor>
</comment>
<dbReference type="AlphaFoldDB" id="A0A7K5A408"/>
<feature type="binding site" evidence="15">
    <location>
        <position position="221"/>
    </location>
    <ligand>
        <name>ATP</name>
        <dbReference type="ChEBI" id="CHEBI:30616"/>
    </ligand>
</feature>
<evidence type="ECO:0000256" key="2">
    <source>
        <dbReference type="ARBA" id="ARBA00004123"/>
    </source>
</evidence>
<feature type="binding site" evidence="15">
    <location>
        <position position="102"/>
    </location>
    <ligand>
        <name>ATP</name>
        <dbReference type="ChEBI" id="CHEBI:30616"/>
    </ligand>
</feature>
<keyword evidence="23" id="KW-1185">Reference proteome</keyword>
<dbReference type="InterPro" id="IPR048840">
    <property type="entry name" value="PolA_pol_NTPase"/>
</dbReference>
<keyword evidence="6" id="KW-0808">Transferase</keyword>
<comment type="subcellular location">
    <subcellularLocation>
        <location evidence="2">Nucleus</location>
    </subcellularLocation>
</comment>
<dbReference type="FunFam" id="1.10.1410.10:FF:000001">
    <property type="entry name" value="Putative poly(A) polymerase gamma"/>
    <property type="match status" value="1"/>
</dbReference>
<dbReference type="EMBL" id="VYZI01000614">
    <property type="protein sequence ID" value="NWR78422.1"/>
    <property type="molecule type" value="Genomic_DNA"/>
</dbReference>
<feature type="binding site" evidence="16">
    <location>
        <position position="108"/>
    </location>
    <ligand>
        <name>Mg(2+)</name>
        <dbReference type="ChEBI" id="CHEBI:18420"/>
        <label>1</label>
        <note>catalytic</note>
    </ligand>
</feature>
<dbReference type="GO" id="GO:0046872">
    <property type="term" value="F:metal ion binding"/>
    <property type="evidence" value="ECO:0007669"/>
    <property type="project" value="UniProtKB-KW"/>
</dbReference>
<name>A0A7K5A408_9AVES</name>
<dbReference type="Gene3D" id="3.30.460.10">
    <property type="entry name" value="Beta Polymerase, domain 2"/>
    <property type="match status" value="1"/>
</dbReference>
<keyword evidence="12" id="KW-0464">Manganese</keyword>
<feature type="binding site" evidence="15">
    <location>
        <begin position="239"/>
        <end position="240"/>
    </location>
    <ligand>
        <name>ATP</name>
        <dbReference type="ChEBI" id="CHEBI:30616"/>
    </ligand>
</feature>
<evidence type="ECO:0000259" key="20">
    <source>
        <dbReference type="Pfam" id="PF04928"/>
    </source>
</evidence>
<evidence type="ECO:0000256" key="4">
    <source>
        <dbReference type="ARBA" id="ARBA00012388"/>
    </source>
</evidence>
<keyword evidence="11" id="KW-0694">RNA-binding</keyword>
<dbReference type="SUPFAM" id="SSF55003">
    <property type="entry name" value="PAP/Archaeal CCA-adding enzyme, C-terminal domain"/>
    <property type="match status" value="1"/>
</dbReference>